<dbReference type="SUPFAM" id="SSF46565">
    <property type="entry name" value="Chaperone J-domain"/>
    <property type="match status" value="1"/>
</dbReference>
<dbReference type="PANTHER" id="PTHR12763">
    <property type="match status" value="1"/>
</dbReference>
<evidence type="ECO:0000256" key="3">
    <source>
        <dbReference type="ARBA" id="ARBA00022989"/>
    </source>
</evidence>
<organism evidence="9 10">
    <name type="scientific">Marinibactrum halimedae</name>
    <dbReference type="NCBI Taxonomy" id="1444977"/>
    <lineage>
        <taxon>Bacteria</taxon>
        <taxon>Pseudomonadati</taxon>
        <taxon>Pseudomonadota</taxon>
        <taxon>Gammaproteobacteria</taxon>
        <taxon>Cellvibrionales</taxon>
        <taxon>Cellvibrionaceae</taxon>
        <taxon>Marinibactrum</taxon>
    </lineage>
</organism>
<evidence type="ECO:0000313" key="9">
    <source>
        <dbReference type="EMBL" id="GLS27855.1"/>
    </source>
</evidence>
<dbReference type="PANTHER" id="PTHR12763:SF28">
    <property type="entry name" value="GEO10507P1-RELATED"/>
    <property type="match status" value="1"/>
</dbReference>
<dbReference type="AlphaFoldDB" id="A0AA37T6F9"/>
<comment type="caution">
    <text evidence="9">The sequence shown here is derived from an EMBL/GenBank/DDBJ whole genome shotgun (WGS) entry which is preliminary data.</text>
</comment>
<keyword evidence="4 7" id="KW-0472">Membrane</keyword>
<comment type="subcellular location">
    <subcellularLocation>
        <location evidence="1">Membrane</location>
        <topology evidence="1">Single-pass membrane protein</topology>
    </subcellularLocation>
</comment>
<evidence type="ECO:0000256" key="2">
    <source>
        <dbReference type="ARBA" id="ARBA00022692"/>
    </source>
</evidence>
<proteinExistence type="inferred from homology"/>
<dbReference type="InterPro" id="IPR036869">
    <property type="entry name" value="J_dom_sf"/>
</dbReference>
<dbReference type="PROSITE" id="PS50076">
    <property type="entry name" value="DNAJ_2"/>
    <property type="match status" value="1"/>
</dbReference>
<dbReference type="Pfam" id="PF00226">
    <property type="entry name" value="DnaJ"/>
    <property type="match status" value="1"/>
</dbReference>
<dbReference type="Proteomes" id="UP001156870">
    <property type="component" value="Unassembled WGS sequence"/>
</dbReference>
<name>A0AA37T6F9_9GAMM</name>
<comment type="similarity">
    <text evidence="6">Belongs to the TIM14 family.</text>
</comment>
<dbReference type="RefSeq" id="WP_232595223.1">
    <property type="nucleotide sequence ID" value="NZ_BSPD01000091.1"/>
</dbReference>
<keyword evidence="10" id="KW-1185">Reference proteome</keyword>
<reference evidence="9 10" key="1">
    <citation type="journal article" date="2014" name="Int. J. Syst. Evol. Microbiol.">
        <title>Complete genome sequence of Corynebacterium casei LMG S-19264T (=DSM 44701T), isolated from a smear-ripened cheese.</title>
        <authorList>
            <consortium name="US DOE Joint Genome Institute (JGI-PGF)"/>
            <person name="Walter F."/>
            <person name="Albersmeier A."/>
            <person name="Kalinowski J."/>
            <person name="Ruckert C."/>
        </authorList>
    </citation>
    <scope>NUCLEOTIDE SEQUENCE [LARGE SCALE GENOMIC DNA]</scope>
    <source>
        <strain evidence="9 10">NBRC 110095</strain>
    </source>
</reference>
<evidence type="ECO:0000256" key="5">
    <source>
        <dbReference type="ARBA" id="ARBA00023186"/>
    </source>
</evidence>
<accession>A0AA37T6F9</accession>
<feature type="transmembrane region" description="Helical" evidence="7">
    <location>
        <begin position="33"/>
        <end position="50"/>
    </location>
</feature>
<dbReference type="SMART" id="SM00271">
    <property type="entry name" value="DnaJ"/>
    <property type="match status" value="1"/>
</dbReference>
<feature type="domain" description="J" evidence="8">
    <location>
        <begin position="182"/>
        <end position="235"/>
    </location>
</feature>
<evidence type="ECO:0000256" key="1">
    <source>
        <dbReference type="ARBA" id="ARBA00004167"/>
    </source>
</evidence>
<evidence type="ECO:0000259" key="8">
    <source>
        <dbReference type="PROSITE" id="PS50076"/>
    </source>
</evidence>
<evidence type="ECO:0000256" key="7">
    <source>
        <dbReference type="SAM" id="Phobius"/>
    </source>
</evidence>
<protein>
    <recommendedName>
        <fullName evidence="8">J domain-containing protein</fullName>
    </recommendedName>
</protein>
<evidence type="ECO:0000256" key="4">
    <source>
        <dbReference type="ARBA" id="ARBA00023136"/>
    </source>
</evidence>
<dbReference type="InterPro" id="IPR001623">
    <property type="entry name" value="DnaJ_domain"/>
</dbReference>
<evidence type="ECO:0000313" key="10">
    <source>
        <dbReference type="Proteomes" id="UP001156870"/>
    </source>
</evidence>
<gene>
    <name evidence="9" type="ORF">GCM10007877_35740</name>
</gene>
<keyword evidence="3 7" id="KW-1133">Transmembrane helix</keyword>
<keyword evidence="5" id="KW-0143">Chaperone</keyword>
<dbReference type="GO" id="GO:0016020">
    <property type="term" value="C:membrane"/>
    <property type="evidence" value="ECO:0007669"/>
    <property type="project" value="UniProtKB-SubCell"/>
</dbReference>
<feature type="transmembrane region" description="Helical" evidence="7">
    <location>
        <begin position="57"/>
        <end position="79"/>
    </location>
</feature>
<evidence type="ECO:0000256" key="6">
    <source>
        <dbReference type="ARBA" id="ARBA00038105"/>
    </source>
</evidence>
<keyword evidence="2 7" id="KW-0812">Transmembrane</keyword>
<dbReference type="CDD" id="cd06257">
    <property type="entry name" value="DnaJ"/>
    <property type="match status" value="1"/>
</dbReference>
<sequence length="236" mass="26914">MIRILFIIAVLILVIGTMRHINKQPPAQRKKLWRHVIITGVVITLLLLTITGKLHWIGVAIAAVIPLLKQLITVGIRLFPFLKNPTVQKWFKKNTPPQTGANTFFEAYLDEKGEMGAKITQGEWTGRQLKELTEQELTTFYRYCQNDLHAQQFLAAYLEKYYPHLTDFQQHPAQQTSMDEAQALDVLGLKPGASEKEIHQAHKRLIQKMHPDRGGSDFLAAQINLAKKVLMENKKG</sequence>
<dbReference type="Gene3D" id="1.10.287.110">
    <property type="entry name" value="DnaJ domain"/>
    <property type="match status" value="1"/>
</dbReference>
<dbReference type="EMBL" id="BSPD01000091">
    <property type="protein sequence ID" value="GLS27855.1"/>
    <property type="molecule type" value="Genomic_DNA"/>
</dbReference>